<dbReference type="RefSeq" id="XP_046006250.1">
    <property type="nucleotide sequence ID" value="XM_046157299.1"/>
</dbReference>
<comment type="caution">
    <text evidence="2">The sequence shown here is derived from an EMBL/GenBank/DDBJ whole genome shotgun (WGS) entry which is preliminary data.</text>
</comment>
<name>A0A9P8XWZ4_9PEZI</name>
<accession>A0A9P8XWZ4</accession>
<reference evidence="2" key="1">
    <citation type="journal article" date="2021" name="Nat. Commun.">
        <title>Genetic determinants of endophytism in the Arabidopsis root mycobiome.</title>
        <authorList>
            <person name="Mesny F."/>
            <person name="Miyauchi S."/>
            <person name="Thiergart T."/>
            <person name="Pickel B."/>
            <person name="Atanasova L."/>
            <person name="Karlsson M."/>
            <person name="Huettel B."/>
            <person name="Barry K.W."/>
            <person name="Haridas S."/>
            <person name="Chen C."/>
            <person name="Bauer D."/>
            <person name="Andreopoulos W."/>
            <person name="Pangilinan J."/>
            <person name="LaButti K."/>
            <person name="Riley R."/>
            <person name="Lipzen A."/>
            <person name="Clum A."/>
            <person name="Drula E."/>
            <person name="Henrissat B."/>
            <person name="Kohler A."/>
            <person name="Grigoriev I.V."/>
            <person name="Martin F.M."/>
            <person name="Hacquard S."/>
        </authorList>
    </citation>
    <scope>NUCLEOTIDE SEQUENCE</scope>
    <source>
        <strain evidence="2">MPI-CAGE-CH-0230</strain>
    </source>
</reference>
<organism evidence="2 3">
    <name type="scientific">Microdochium trichocladiopsis</name>
    <dbReference type="NCBI Taxonomy" id="1682393"/>
    <lineage>
        <taxon>Eukaryota</taxon>
        <taxon>Fungi</taxon>
        <taxon>Dikarya</taxon>
        <taxon>Ascomycota</taxon>
        <taxon>Pezizomycotina</taxon>
        <taxon>Sordariomycetes</taxon>
        <taxon>Xylariomycetidae</taxon>
        <taxon>Xylariales</taxon>
        <taxon>Microdochiaceae</taxon>
        <taxon>Microdochium</taxon>
    </lineage>
</organism>
<protein>
    <submittedName>
        <fullName evidence="2">Uncharacterized protein</fullName>
    </submittedName>
</protein>
<proteinExistence type="predicted"/>
<evidence type="ECO:0000313" key="3">
    <source>
        <dbReference type="Proteomes" id="UP000756346"/>
    </source>
</evidence>
<evidence type="ECO:0000313" key="2">
    <source>
        <dbReference type="EMBL" id="KAH7017983.1"/>
    </source>
</evidence>
<feature type="compositionally biased region" description="Basic and acidic residues" evidence="1">
    <location>
        <begin position="127"/>
        <end position="138"/>
    </location>
</feature>
<gene>
    <name evidence="2" type="ORF">B0I36DRAFT_354308</name>
</gene>
<evidence type="ECO:0000256" key="1">
    <source>
        <dbReference type="SAM" id="MobiDB-lite"/>
    </source>
</evidence>
<keyword evidence="3" id="KW-1185">Reference proteome</keyword>
<dbReference type="Proteomes" id="UP000756346">
    <property type="component" value="Unassembled WGS sequence"/>
</dbReference>
<dbReference type="EMBL" id="JAGTJQ010000011">
    <property type="protein sequence ID" value="KAH7017983.1"/>
    <property type="molecule type" value="Genomic_DNA"/>
</dbReference>
<feature type="region of interest" description="Disordered" evidence="1">
    <location>
        <begin position="119"/>
        <end position="138"/>
    </location>
</feature>
<dbReference type="AlphaFoldDB" id="A0A9P8XWZ4"/>
<sequence>MSLGHELRPYHGSETLVVPQPVPACSAIGGTPRLRHPVGRVWRIRGKPGFEPMAGVCEHGNGLVSGVMSVLGLLHIPHADVLPWYGSPPSCGPTRRTLSNIIRRQCLSWGPLLAPGRAAPGPGVSHDGGHGQRDRLPRRFHDDRHTGRGADCHFGIGRCQPISAWVAFGGNVNVHPLHP</sequence>
<dbReference type="GeneID" id="70186845"/>